<evidence type="ECO:0000256" key="1">
    <source>
        <dbReference type="ARBA" id="ARBA00008635"/>
    </source>
</evidence>
<dbReference type="InterPro" id="IPR034660">
    <property type="entry name" value="DinB/YfiT-like"/>
</dbReference>
<evidence type="ECO:0000313" key="3">
    <source>
        <dbReference type="EMBL" id="MFC5430705.1"/>
    </source>
</evidence>
<dbReference type="Proteomes" id="UP001596103">
    <property type="component" value="Unassembled WGS sequence"/>
</dbReference>
<dbReference type="Pfam" id="PF05163">
    <property type="entry name" value="DinB"/>
    <property type="match status" value="1"/>
</dbReference>
<name>A0ABW0JCT3_9BURK</name>
<dbReference type="PANTHER" id="PTHR37302:SF1">
    <property type="entry name" value="PROTEIN DINB"/>
    <property type="match status" value="1"/>
</dbReference>
<reference evidence="4" key="1">
    <citation type="journal article" date="2019" name="Int. J. Syst. Evol. Microbiol.">
        <title>The Global Catalogue of Microorganisms (GCM) 10K type strain sequencing project: providing services to taxonomists for standard genome sequencing and annotation.</title>
        <authorList>
            <consortium name="The Broad Institute Genomics Platform"/>
            <consortium name="The Broad Institute Genome Sequencing Center for Infectious Disease"/>
            <person name="Wu L."/>
            <person name="Ma J."/>
        </authorList>
    </citation>
    <scope>NUCLEOTIDE SEQUENCE [LARGE SCALE GENOMIC DNA]</scope>
    <source>
        <strain evidence="4">CCUG 56042</strain>
    </source>
</reference>
<dbReference type="InterPro" id="IPR007837">
    <property type="entry name" value="DinB"/>
</dbReference>
<protein>
    <submittedName>
        <fullName evidence="3">DinB family protein</fullName>
    </submittedName>
</protein>
<dbReference type="SUPFAM" id="SSF109854">
    <property type="entry name" value="DinB/YfiT-like putative metalloenzymes"/>
    <property type="match status" value="1"/>
</dbReference>
<comment type="caution">
    <text evidence="3">The sequence shown here is derived from an EMBL/GenBank/DDBJ whole genome shotgun (WGS) entry which is preliminary data.</text>
</comment>
<dbReference type="PANTHER" id="PTHR37302">
    <property type="entry name" value="SLR1116 PROTEIN"/>
    <property type="match status" value="1"/>
</dbReference>
<organism evidence="3 4">
    <name type="scientific">Paraburkholderia denitrificans</name>
    <dbReference type="NCBI Taxonomy" id="694025"/>
    <lineage>
        <taxon>Bacteria</taxon>
        <taxon>Pseudomonadati</taxon>
        <taxon>Pseudomonadota</taxon>
        <taxon>Betaproteobacteria</taxon>
        <taxon>Burkholderiales</taxon>
        <taxon>Burkholderiaceae</taxon>
        <taxon>Paraburkholderia</taxon>
    </lineage>
</organism>
<evidence type="ECO:0000256" key="2">
    <source>
        <dbReference type="ARBA" id="ARBA00022723"/>
    </source>
</evidence>
<accession>A0ABW0JCT3</accession>
<comment type="similarity">
    <text evidence="1">Belongs to the DinB family.</text>
</comment>
<dbReference type="EMBL" id="JBHSMP010000021">
    <property type="protein sequence ID" value="MFC5430705.1"/>
    <property type="molecule type" value="Genomic_DNA"/>
</dbReference>
<keyword evidence="2" id="KW-0479">Metal-binding</keyword>
<evidence type="ECO:0000313" key="4">
    <source>
        <dbReference type="Proteomes" id="UP001596103"/>
    </source>
</evidence>
<sequence>MNTNTSALVPLMAYKKWMDTGLYESLQSPDYADRPDAVQQALYWLNHIHIVDQIFQSHMLGEPHGFTSTESSSFAPLPQLRSAAEALDEWLIQYAQQLDDAAAAEEIDFVFTDGDKGRMTRTQMLMHLVSHALYHLSVTTHELSRQGLPTPPLLLTTCLGQ</sequence>
<proteinExistence type="inferred from homology"/>
<dbReference type="RefSeq" id="WP_377713377.1">
    <property type="nucleotide sequence ID" value="NZ_JBHSMP010000021.1"/>
</dbReference>
<gene>
    <name evidence="3" type="ORF">ACFPTO_18140</name>
</gene>
<keyword evidence="4" id="KW-1185">Reference proteome</keyword>
<dbReference type="Gene3D" id="1.20.120.450">
    <property type="entry name" value="dinb family like domain"/>
    <property type="match status" value="1"/>
</dbReference>